<dbReference type="InterPro" id="IPR047907">
    <property type="entry name" value="CD1375-like"/>
</dbReference>
<evidence type="ECO:0000313" key="1">
    <source>
        <dbReference type="EMBL" id="PBQ23822.1"/>
    </source>
</evidence>
<protein>
    <submittedName>
        <fullName evidence="1">Uncharacterized protein</fullName>
    </submittedName>
</protein>
<dbReference type="AlphaFoldDB" id="A0A0D0H3M5"/>
<accession>A0A0D0H3M5</accession>
<dbReference type="NCBIfam" id="NF040910">
    <property type="entry name" value="CD1375_fam"/>
    <property type="match status" value="1"/>
</dbReference>
<organism evidence="1 3">
    <name type="scientific">Levilactobacillus brevis</name>
    <name type="common">Lactobacillus brevis</name>
    <dbReference type="NCBI Taxonomy" id="1580"/>
    <lineage>
        <taxon>Bacteria</taxon>
        <taxon>Bacillati</taxon>
        <taxon>Bacillota</taxon>
        <taxon>Bacilli</taxon>
        <taxon>Lactobacillales</taxon>
        <taxon>Lactobacillaceae</taxon>
        <taxon>Levilactobacillus</taxon>
    </lineage>
</organism>
<evidence type="ECO:0000313" key="2">
    <source>
        <dbReference type="EMBL" id="QCZ53547.1"/>
    </source>
</evidence>
<dbReference type="EMBL" id="CP031198">
    <property type="protein sequence ID" value="QCZ53547.1"/>
    <property type="molecule type" value="Genomic_DNA"/>
</dbReference>
<dbReference type="Proteomes" id="UP000217918">
    <property type="component" value="Unassembled WGS sequence"/>
</dbReference>
<reference evidence="2 4" key="2">
    <citation type="submission" date="2018-07" db="EMBL/GenBank/DDBJ databases">
        <authorList>
            <person name="Feyereisen M."/>
        </authorList>
    </citation>
    <scope>NUCLEOTIDE SEQUENCE [LARGE SCALE GENOMIC DNA]</scope>
    <source>
        <strain evidence="2 4">UCCLBBS449</strain>
    </source>
</reference>
<evidence type="ECO:0000313" key="3">
    <source>
        <dbReference type="Proteomes" id="UP000217918"/>
    </source>
</evidence>
<gene>
    <name evidence="1" type="ORF">CNR29_07250</name>
    <name evidence="2" type="ORF">UCCLBBS449_1612</name>
</gene>
<dbReference type="GeneID" id="56994244"/>
<dbReference type="EMBL" id="NVYO01000001">
    <property type="protein sequence ID" value="PBQ23822.1"/>
    <property type="molecule type" value="Genomic_DNA"/>
</dbReference>
<evidence type="ECO:0000313" key="4">
    <source>
        <dbReference type="Proteomes" id="UP000307074"/>
    </source>
</evidence>
<dbReference type="RefSeq" id="WP_011667838.1">
    <property type="nucleotide sequence ID" value="NZ_BBOW01000069.1"/>
</dbReference>
<reference evidence="1 3" key="1">
    <citation type="submission" date="2017-09" db="EMBL/GenBank/DDBJ databases">
        <title>Genome sequence of Lactobacillus brevis D7.</title>
        <authorList>
            <person name="Kwon M.-S."/>
            <person name="Lim S.K."/>
            <person name="Choi H.-J."/>
        </authorList>
    </citation>
    <scope>NUCLEOTIDE SEQUENCE [LARGE SCALE GENOMIC DNA]</scope>
    <source>
        <strain evidence="1 3">D7</strain>
    </source>
</reference>
<name>A0A0D0H3M5_LEVBR</name>
<dbReference type="Proteomes" id="UP000307074">
    <property type="component" value="Chromosome"/>
</dbReference>
<proteinExistence type="predicted"/>
<sequence>MLNFKFSALAAIYAANVLDGGRTIEEVPAYLQDDVKNVLGSAKNSTSTDSSSTPVA</sequence>